<feature type="region of interest" description="Disordered" evidence="1">
    <location>
        <begin position="58"/>
        <end position="82"/>
    </location>
</feature>
<dbReference type="Proteomes" id="UP001596457">
    <property type="component" value="Unassembled WGS sequence"/>
</dbReference>
<keyword evidence="3" id="KW-1185">Reference proteome</keyword>
<evidence type="ECO:0000256" key="1">
    <source>
        <dbReference type="SAM" id="MobiDB-lite"/>
    </source>
</evidence>
<gene>
    <name evidence="2" type="ORF">ACFQU0_11430</name>
</gene>
<evidence type="ECO:0000313" key="2">
    <source>
        <dbReference type="EMBL" id="MFC7461033.1"/>
    </source>
</evidence>
<dbReference type="EMBL" id="JBHTBZ010000025">
    <property type="protein sequence ID" value="MFC7461033.1"/>
    <property type="molecule type" value="Genomic_DNA"/>
</dbReference>
<organism evidence="2 3">
    <name type="scientific">Hydrogenophaga defluvii</name>
    <dbReference type="NCBI Taxonomy" id="249410"/>
    <lineage>
        <taxon>Bacteria</taxon>
        <taxon>Pseudomonadati</taxon>
        <taxon>Pseudomonadota</taxon>
        <taxon>Betaproteobacteria</taxon>
        <taxon>Burkholderiales</taxon>
        <taxon>Comamonadaceae</taxon>
        <taxon>Hydrogenophaga</taxon>
    </lineage>
</organism>
<reference evidence="3" key="1">
    <citation type="journal article" date="2019" name="Int. J. Syst. Evol. Microbiol.">
        <title>The Global Catalogue of Microorganisms (GCM) 10K type strain sequencing project: providing services to taxonomists for standard genome sequencing and annotation.</title>
        <authorList>
            <consortium name="The Broad Institute Genomics Platform"/>
            <consortium name="The Broad Institute Genome Sequencing Center for Infectious Disease"/>
            <person name="Wu L."/>
            <person name="Ma J."/>
        </authorList>
    </citation>
    <scope>NUCLEOTIDE SEQUENCE [LARGE SCALE GENOMIC DNA]</scope>
    <source>
        <strain evidence="3">CCUG 53903</strain>
    </source>
</reference>
<evidence type="ECO:0008006" key="4">
    <source>
        <dbReference type="Google" id="ProtNLM"/>
    </source>
</evidence>
<evidence type="ECO:0000313" key="3">
    <source>
        <dbReference type="Proteomes" id="UP001596457"/>
    </source>
</evidence>
<protein>
    <recommendedName>
        <fullName evidence="4">Pyocin activator protein PrtN</fullName>
    </recommendedName>
</protein>
<accession>A0ABW2SC50</accession>
<proteinExistence type="predicted"/>
<dbReference type="RefSeq" id="WP_382200838.1">
    <property type="nucleotide sequence ID" value="NZ_JBHTBZ010000025.1"/>
</dbReference>
<name>A0ABW2SC50_9BURK</name>
<sequence length="82" mass="9332">MAQQLALACDEPFDFAANEPLLYHDPERYGYTSIFRAGGKPRQVSVRLKDLQSFLHKQGTGGKDQYIAQNEFSKPNRQAVWS</sequence>
<comment type="caution">
    <text evidence="2">The sequence shown here is derived from an EMBL/GenBank/DDBJ whole genome shotgun (WGS) entry which is preliminary data.</text>
</comment>
<feature type="compositionally biased region" description="Polar residues" evidence="1">
    <location>
        <begin position="67"/>
        <end position="82"/>
    </location>
</feature>